<organism evidence="1 2">
    <name type="scientific">Chloebia gouldiae</name>
    <name type="common">Gouldian finch</name>
    <name type="synonym">Erythrura gouldiae</name>
    <dbReference type="NCBI Taxonomy" id="44316"/>
    <lineage>
        <taxon>Eukaryota</taxon>
        <taxon>Metazoa</taxon>
        <taxon>Chordata</taxon>
        <taxon>Craniata</taxon>
        <taxon>Vertebrata</taxon>
        <taxon>Euteleostomi</taxon>
        <taxon>Archelosauria</taxon>
        <taxon>Archosauria</taxon>
        <taxon>Dinosauria</taxon>
        <taxon>Saurischia</taxon>
        <taxon>Theropoda</taxon>
        <taxon>Coelurosauria</taxon>
        <taxon>Aves</taxon>
        <taxon>Neognathae</taxon>
        <taxon>Neoaves</taxon>
        <taxon>Telluraves</taxon>
        <taxon>Australaves</taxon>
        <taxon>Passeriformes</taxon>
        <taxon>Passeroidea</taxon>
        <taxon>Passeridae</taxon>
        <taxon>Chloebia</taxon>
    </lineage>
</organism>
<evidence type="ECO:0000313" key="1">
    <source>
        <dbReference type="EMBL" id="RLV97996.1"/>
    </source>
</evidence>
<gene>
    <name evidence="1" type="ORF">DV515_00011225</name>
</gene>
<sequence>MVLARIAAVGWIGSGQGWAQVPDFSTKTGDLIFIRRKVMQGKVQKQAGTYVIRGEESVKHKLNSGDVNVPKWSVSS</sequence>
<evidence type="ECO:0000313" key="2">
    <source>
        <dbReference type="Proteomes" id="UP000276834"/>
    </source>
</evidence>
<proteinExistence type="predicted"/>
<dbReference type="EMBL" id="QUSF01000048">
    <property type="protein sequence ID" value="RLV97996.1"/>
    <property type="molecule type" value="Genomic_DNA"/>
</dbReference>
<protein>
    <submittedName>
        <fullName evidence="1">Uncharacterized protein</fullName>
    </submittedName>
</protein>
<dbReference type="Proteomes" id="UP000276834">
    <property type="component" value="Unassembled WGS sequence"/>
</dbReference>
<name>A0A3L8S848_CHLGU</name>
<reference evidence="1 2" key="1">
    <citation type="journal article" date="2018" name="Proc. R. Soc. B">
        <title>A non-coding region near Follistatin controls head colour polymorphism in the Gouldian finch.</title>
        <authorList>
            <person name="Toomey M.B."/>
            <person name="Marques C.I."/>
            <person name="Andrade P."/>
            <person name="Araujo P.M."/>
            <person name="Sabatino S."/>
            <person name="Gazda M.A."/>
            <person name="Afonso S."/>
            <person name="Lopes R.J."/>
            <person name="Corbo J.C."/>
            <person name="Carneiro M."/>
        </authorList>
    </citation>
    <scope>NUCLEOTIDE SEQUENCE [LARGE SCALE GENOMIC DNA]</scope>
    <source>
        <strain evidence="1">Red01</strain>
        <tissue evidence="1">Muscle</tissue>
    </source>
</reference>
<accession>A0A3L8S848</accession>
<keyword evidence="2" id="KW-1185">Reference proteome</keyword>
<dbReference type="AlphaFoldDB" id="A0A3L8S848"/>
<comment type="caution">
    <text evidence="1">The sequence shown here is derived from an EMBL/GenBank/DDBJ whole genome shotgun (WGS) entry which is preliminary data.</text>
</comment>